<dbReference type="PANTHER" id="PTHR31621:SF6">
    <property type="entry name" value="PROTEIN DMP7"/>
    <property type="match status" value="1"/>
</dbReference>
<keyword evidence="3 6" id="KW-0812">Transmembrane</keyword>
<feature type="transmembrane region" description="Helical" evidence="6">
    <location>
        <begin position="56"/>
        <end position="76"/>
    </location>
</feature>
<name>A0A6J1FWP0_CUCMO</name>
<keyword evidence="4 6" id="KW-1133">Transmembrane helix</keyword>
<dbReference type="Proteomes" id="UP000504609">
    <property type="component" value="Unplaced"/>
</dbReference>
<evidence type="ECO:0000256" key="6">
    <source>
        <dbReference type="SAM" id="Phobius"/>
    </source>
</evidence>
<evidence type="ECO:0000256" key="4">
    <source>
        <dbReference type="ARBA" id="ARBA00022989"/>
    </source>
</evidence>
<dbReference type="RefSeq" id="XP_022943288.1">
    <property type="nucleotide sequence ID" value="XM_023087520.1"/>
</dbReference>
<keyword evidence="5 6" id="KW-0472">Membrane</keyword>
<dbReference type="KEGG" id="cmos:111448105"/>
<dbReference type="GeneID" id="111448105"/>
<sequence length="219" mass="24312">MEGAMESRIQQVLAAEELLREIQQPLMENSPTMASKPTKTPTQKAIRKTFKGTAHLANLLPTGTVLGFQILSPIFTHQGHCLTNVSQTATLALVLLCALSCFFLIFTDSFRDKRGKVRYGVATFHGLWVIDGSITLPKEEAAQYRLRFIDFFHAIASLLVFIAVALFDQNVVNCLYPTPSDETRELLVVLPVAVGVFCSLLFIVFPTKRHGVGFPLSRE</sequence>
<protein>
    <submittedName>
        <fullName evidence="8">Protein DMP7</fullName>
    </submittedName>
</protein>
<evidence type="ECO:0000256" key="3">
    <source>
        <dbReference type="ARBA" id="ARBA00022692"/>
    </source>
</evidence>
<proteinExistence type="inferred from homology"/>
<dbReference type="GO" id="GO:0016020">
    <property type="term" value="C:membrane"/>
    <property type="evidence" value="ECO:0007669"/>
    <property type="project" value="UniProtKB-SubCell"/>
</dbReference>
<dbReference type="PANTHER" id="PTHR31621">
    <property type="entry name" value="PROTEIN DMP3"/>
    <property type="match status" value="1"/>
</dbReference>
<dbReference type="GO" id="GO:0010256">
    <property type="term" value="P:endomembrane system organization"/>
    <property type="evidence" value="ECO:0007669"/>
    <property type="project" value="TreeGrafter"/>
</dbReference>
<feature type="transmembrane region" description="Helical" evidence="6">
    <location>
        <begin position="88"/>
        <end position="106"/>
    </location>
</feature>
<feature type="transmembrane region" description="Helical" evidence="6">
    <location>
        <begin position="148"/>
        <end position="167"/>
    </location>
</feature>
<evidence type="ECO:0000256" key="1">
    <source>
        <dbReference type="ARBA" id="ARBA00004141"/>
    </source>
</evidence>
<feature type="transmembrane region" description="Helical" evidence="6">
    <location>
        <begin position="187"/>
        <end position="205"/>
    </location>
</feature>
<dbReference type="AlphaFoldDB" id="A0A6J1FWP0"/>
<keyword evidence="7" id="KW-1185">Reference proteome</keyword>
<dbReference type="InterPro" id="IPR007770">
    <property type="entry name" value="DMP"/>
</dbReference>
<dbReference type="Pfam" id="PF05078">
    <property type="entry name" value="DUF679"/>
    <property type="match status" value="1"/>
</dbReference>
<comment type="subcellular location">
    <subcellularLocation>
        <location evidence="1">Membrane</location>
        <topology evidence="1">Multi-pass membrane protein</topology>
    </subcellularLocation>
</comment>
<evidence type="ECO:0000256" key="5">
    <source>
        <dbReference type="ARBA" id="ARBA00023136"/>
    </source>
</evidence>
<evidence type="ECO:0000256" key="2">
    <source>
        <dbReference type="ARBA" id="ARBA00008707"/>
    </source>
</evidence>
<gene>
    <name evidence="8" type="primary">LOC111448105</name>
</gene>
<evidence type="ECO:0000313" key="8">
    <source>
        <dbReference type="RefSeq" id="XP_022943288.1"/>
    </source>
</evidence>
<dbReference type="GO" id="GO:0005737">
    <property type="term" value="C:cytoplasm"/>
    <property type="evidence" value="ECO:0007669"/>
    <property type="project" value="UniProtKB-ARBA"/>
</dbReference>
<accession>A0A6J1FWP0</accession>
<comment type="similarity">
    <text evidence="2">Belongs to the plant DMP1 protein family.</text>
</comment>
<evidence type="ECO:0000313" key="7">
    <source>
        <dbReference type="Proteomes" id="UP000504609"/>
    </source>
</evidence>
<reference evidence="8" key="1">
    <citation type="submission" date="2025-08" db="UniProtKB">
        <authorList>
            <consortium name="RefSeq"/>
        </authorList>
    </citation>
    <scope>IDENTIFICATION</scope>
    <source>
        <tissue evidence="8">Young leaves</tissue>
    </source>
</reference>
<organism evidence="7 8">
    <name type="scientific">Cucurbita moschata</name>
    <name type="common">Winter crookneck squash</name>
    <name type="synonym">Cucurbita pepo var. moschata</name>
    <dbReference type="NCBI Taxonomy" id="3662"/>
    <lineage>
        <taxon>Eukaryota</taxon>
        <taxon>Viridiplantae</taxon>
        <taxon>Streptophyta</taxon>
        <taxon>Embryophyta</taxon>
        <taxon>Tracheophyta</taxon>
        <taxon>Spermatophyta</taxon>
        <taxon>Magnoliopsida</taxon>
        <taxon>eudicotyledons</taxon>
        <taxon>Gunneridae</taxon>
        <taxon>Pentapetalae</taxon>
        <taxon>rosids</taxon>
        <taxon>fabids</taxon>
        <taxon>Cucurbitales</taxon>
        <taxon>Cucurbitaceae</taxon>
        <taxon>Cucurbiteae</taxon>
        <taxon>Cucurbita</taxon>
    </lineage>
</organism>